<dbReference type="FunFam" id="1.10.287.100:FF:000001">
    <property type="entry name" value="Transcription initiation factor IIA subunit"/>
    <property type="match status" value="1"/>
</dbReference>
<gene>
    <name evidence="18" type="primary">PPP5C</name>
    <name evidence="18" type="ORF">T4C_2953</name>
</gene>
<evidence type="ECO:0000313" key="19">
    <source>
        <dbReference type="Proteomes" id="UP000054826"/>
    </source>
</evidence>
<dbReference type="EMBL" id="JYDV01000009">
    <property type="protein sequence ID" value="KRZ43521.1"/>
    <property type="molecule type" value="Genomic_DNA"/>
</dbReference>
<dbReference type="Pfam" id="PF03153">
    <property type="entry name" value="TFIIA"/>
    <property type="match status" value="1"/>
</dbReference>
<evidence type="ECO:0000256" key="8">
    <source>
        <dbReference type="ARBA" id="ARBA00022737"/>
    </source>
</evidence>
<evidence type="ECO:0000313" key="18">
    <source>
        <dbReference type="EMBL" id="KRZ43521.1"/>
    </source>
</evidence>
<sequence length="950" mass="106615">MKTNHIISPCCLVSQRPCTLNVKQTVNKKLDCIFILAHHHVAKATSMKFYISPNCQRLGIFAKKCMQAQKSNKTKVAEFKVQRMNRIYRGVIEEVCNTSRESFLDEGLDEQVLQDFKQVWESKVLATKAIDSFNDHPPAPLLRSNFMQMPPTVAVPITQQMIQPIQLTQSLPSNLAFSHGVFTNNPPGFVVQPLRGGPAMRFVPASATIHGRPAFFAPSILTAASGTAQTVQQSVVSNKNVNQVTGSTPTKEVKTERSAKVVYQIDGPAGESEEELEEIDDEECDLENLVDDNTENTGPVEDGEPLNSDDDISVGDPCEIFESDNVTACQYEKYLTALREKQNSKGFAISIFTFKTMLYRWFSQTTGSARVVKTAKKMTNARAPVIITDRAKNKICEYLKQKPEMAGLRIGVKQRGCSGLSYTLNYVRTKENTDEEVIVNGARIFIESKALLTIIGSEIDYVETRLSTEFIFRNPNIKATCGCGETAMVADINADKTEMVENIAEAKRLRQEANECFKNEQYERAIELYSDALKYTPSDPQLLGNRSLANLRIELYGSALADATSAIEIDKGYVKGYYRRAQANMALGKFKLALMDYEAVVKVRPQDKDAKNKLAECRRIVKQLAFAKAISVETSEKSAVDSINLESITVEDDYEGPVLEDGKVTLEFLEKLKETFKNQKRLHKKFAFSILIEIRKFFLEEPTLVDITVPKDKKFTICGDIHGQFYDLLNIFEINGPPSEENPYLFNGDFVDRGSFSVETVFTLFSYKLLYPRHVFLSRGNHESELMNRMYGFEGEVRSKFSSQMAELFTEVFNALPLAHLINKRVLVMHGGLFSEDGVTLDDIRGVSRFRQPPDEGLMCELLWSDPQDGNGRTASKRGVGVQFGPNVTKEFCKHNNLDYIVRDTIGNKGAFIVINGSDLTPKFTTYDAVDHPKVTPMAYANQFFAALQI</sequence>
<dbReference type="Pfam" id="PF01521">
    <property type="entry name" value="Fe-S_biosyn"/>
    <property type="match status" value="1"/>
</dbReference>
<dbReference type="FunFam" id="2.60.300.12:FF:000001">
    <property type="entry name" value="Iron-binding protein IscA"/>
    <property type="match status" value="1"/>
</dbReference>
<evidence type="ECO:0000256" key="2">
    <source>
        <dbReference type="ARBA" id="ARBA00004123"/>
    </source>
</evidence>
<organism evidence="18 19">
    <name type="scientific">Trichinella pseudospiralis</name>
    <name type="common">Parasitic roundworm</name>
    <dbReference type="NCBI Taxonomy" id="6337"/>
    <lineage>
        <taxon>Eukaryota</taxon>
        <taxon>Metazoa</taxon>
        <taxon>Ecdysozoa</taxon>
        <taxon>Nematoda</taxon>
        <taxon>Enoplea</taxon>
        <taxon>Dorylaimia</taxon>
        <taxon>Trichinellida</taxon>
        <taxon>Trichinellidae</taxon>
        <taxon>Trichinella</taxon>
    </lineage>
</organism>
<dbReference type="InterPro" id="IPR041753">
    <property type="entry name" value="PP5_C"/>
</dbReference>
<evidence type="ECO:0000256" key="14">
    <source>
        <dbReference type="ARBA" id="ARBA00039743"/>
    </source>
</evidence>
<accession>A0A0V1K8H6</accession>
<dbReference type="GO" id="GO:0005672">
    <property type="term" value="C:transcription factor TFIIA complex"/>
    <property type="evidence" value="ECO:0007669"/>
    <property type="project" value="InterPro"/>
</dbReference>
<evidence type="ECO:0000256" key="15">
    <source>
        <dbReference type="PROSITE-ProRule" id="PRU00339"/>
    </source>
</evidence>
<protein>
    <recommendedName>
        <fullName evidence="14">Iron-sulfur cluster assembly 1 homolog, mitochondrial</fullName>
        <ecNumber evidence="6">3.1.3.16</ecNumber>
    </recommendedName>
</protein>
<comment type="cofactor">
    <cofactor evidence="1">
        <name>Mn(2+)</name>
        <dbReference type="ChEBI" id="CHEBI:29035"/>
    </cofactor>
</comment>
<evidence type="ECO:0000256" key="5">
    <source>
        <dbReference type="ARBA" id="ARBA00010059"/>
    </source>
</evidence>
<keyword evidence="8" id="KW-0677">Repeat</keyword>
<comment type="similarity">
    <text evidence="5">Belongs to the TFIIA subunit 1 family.</text>
</comment>
<name>A0A0V1K8H6_TRIPS</name>
<comment type="similarity">
    <text evidence="4">Belongs to the PPP phosphatase family. PP-5 (PP-T) subfamily.</text>
</comment>
<dbReference type="InterPro" id="IPR004843">
    <property type="entry name" value="Calcineurin-like_PHP"/>
</dbReference>
<dbReference type="AlphaFoldDB" id="A0A0V1K8H6"/>
<proteinExistence type="inferred from homology"/>
<dbReference type="PROSITE" id="PS50005">
    <property type="entry name" value="TPR"/>
    <property type="match status" value="2"/>
</dbReference>
<dbReference type="InterPro" id="IPR051134">
    <property type="entry name" value="PPP_phosphatase"/>
</dbReference>
<dbReference type="SUPFAM" id="SSF56300">
    <property type="entry name" value="Metallo-dependent phosphatases"/>
    <property type="match status" value="1"/>
</dbReference>
<dbReference type="Gene3D" id="1.25.40.10">
    <property type="entry name" value="Tetratricopeptide repeat domain"/>
    <property type="match status" value="1"/>
</dbReference>
<feature type="repeat" description="TPR" evidence="15">
    <location>
        <begin position="574"/>
        <end position="607"/>
    </location>
</feature>
<evidence type="ECO:0000256" key="7">
    <source>
        <dbReference type="ARBA" id="ARBA00022723"/>
    </source>
</evidence>
<dbReference type="SMART" id="SM00156">
    <property type="entry name" value="PP2Ac"/>
    <property type="match status" value="1"/>
</dbReference>
<evidence type="ECO:0000256" key="10">
    <source>
        <dbReference type="ARBA" id="ARBA00022803"/>
    </source>
</evidence>
<evidence type="ECO:0000256" key="13">
    <source>
        <dbReference type="ARBA" id="ARBA00023242"/>
    </source>
</evidence>
<dbReference type="SMART" id="SM01371">
    <property type="entry name" value="TFIIA"/>
    <property type="match status" value="1"/>
</dbReference>
<dbReference type="InterPro" id="IPR011990">
    <property type="entry name" value="TPR-like_helical_dom_sf"/>
</dbReference>
<evidence type="ECO:0000256" key="16">
    <source>
        <dbReference type="SAM" id="MobiDB-lite"/>
    </source>
</evidence>
<feature type="region of interest" description="Disordered" evidence="16">
    <location>
        <begin position="289"/>
        <end position="310"/>
    </location>
</feature>
<dbReference type="Pfam" id="PF08321">
    <property type="entry name" value="PPP5"/>
    <property type="match status" value="1"/>
</dbReference>
<dbReference type="Pfam" id="PF13432">
    <property type="entry name" value="TPR_16"/>
    <property type="match status" value="1"/>
</dbReference>
<dbReference type="InterPro" id="IPR019734">
    <property type="entry name" value="TPR_rpt"/>
</dbReference>
<dbReference type="SUPFAM" id="SSF48452">
    <property type="entry name" value="TPR-like"/>
    <property type="match status" value="1"/>
</dbReference>
<dbReference type="InterPro" id="IPR004855">
    <property type="entry name" value="TFIIA_asu/bsu"/>
</dbReference>
<keyword evidence="9" id="KW-0378">Hydrolase</keyword>
<feature type="domain" description="Serine/threonine specific protein phosphatases" evidence="17">
    <location>
        <begin position="682"/>
        <end position="931"/>
    </location>
</feature>
<dbReference type="InterPro" id="IPR029052">
    <property type="entry name" value="Metallo-depent_PP-like"/>
</dbReference>
<keyword evidence="11" id="KW-0804">Transcription</keyword>
<dbReference type="GO" id="GO:0004722">
    <property type="term" value="F:protein serine/threonine phosphatase activity"/>
    <property type="evidence" value="ECO:0007669"/>
    <property type="project" value="UniProtKB-EC"/>
</dbReference>
<dbReference type="InterPro" id="IPR016092">
    <property type="entry name" value="ATAP"/>
</dbReference>
<keyword evidence="7" id="KW-0479">Metal-binding</keyword>
<dbReference type="Pfam" id="PF00149">
    <property type="entry name" value="Metallophos"/>
    <property type="match status" value="1"/>
</dbReference>
<evidence type="ECO:0000256" key="11">
    <source>
        <dbReference type="ARBA" id="ARBA00023163"/>
    </source>
</evidence>
<feature type="compositionally biased region" description="Acidic residues" evidence="16">
    <location>
        <begin position="301"/>
        <end position="310"/>
    </location>
</feature>
<dbReference type="Proteomes" id="UP000054826">
    <property type="component" value="Unassembled WGS sequence"/>
</dbReference>
<dbReference type="GO" id="GO:0016226">
    <property type="term" value="P:iron-sulfur cluster assembly"/>
    <property type="evidence" value="ECO:0007669"/>
    <property type="project" value="InterPro"/>
</dbReference>
<evidence type="ECO:0000256" key="4">
    <source>
        <dbReference type="ARBA" id="ARBA00008786"/>
    </source>
</evidence>
<evidence type="ECO:0000256" key="9">
    <source>
        <dbReference type="ARBA" id="ARBA00022801"/>
    </source>
</evidence>
<dbReference type="EMBL" id="JYDV01000009">
    <property type="protein sequence ID" value="KRZ43519.1"/>
    <property type="molecule type" value="Genomic_DNA"/>
</dbReference>
<dbReference type="NCBIfam" id="TIGR00049">
    <property type="entry name" value="iron-sulfur cluster assembly accessory protein"/>
    <property type="match status" value="1"/>
</dbReference>
<dbReference type="InterPro" id="IPR035903">
    <property type="entry name" value="HesB-like_dom_sf"/>
</dbReference>
<reference evidence="18 19" key="1">
    <citation type="submission" date="2015-01" db="EMBL/GenBank/DDBJ databases">
        <title>Evolution of Trichinella species and genotypes.</title>
        <authorList>
            <person name="Korhonen P.K."/>
            <person name="Edoardo P."/>
            <person name="Giuseppe L.R."/>
            <person name="Gasser R.B."/>
        </authorList>
    </citation>
    <scope>NUCLEOTIDE SEQUENCE [LARGE SCALE GENOMIC DNA]</scope>
    <source>
        <strain evidence="18">ISS176</strain>
    </source>
</reference>
<dbReference type="PANTHER" id="PTHR45668:SF5">
    <property type="entry name" value="SERINE_THREONINE-PROTEIN PHOSPHATASE 5"/>
    <property type="match status" value="1"/>
</dbReference>
<dbReference type="SUPFAM" id="SSF47396">
    <property type="entry name" value="Transcription factor IIA (TFIIA), alpha-helical domain"/>
    <property type="match status" value="1"/>
</dbReference>
<dbReference type="GO" id="GO:0046872">
    <property type="term" value="F:metal ion binding"/>
    <property type="evidence" value="ECO:0007669"/>
    <property type="project" value="UniProtKB-KW"/>
</dbReference>
<dbReference type="Gene3D" id="2.60.300.12">
    <property type="entry name" value="HesB-like domain"/>
    <property type="match status" value="1"/>
</dbReference>
<dbReference type="Gene3D" id="1.10.287.100">
    <property type="match status" value="1"/>
</dbReference>
<dbReference type="PANTHER" id="PTHR45668">
    <property type="entry name" value="SERINE/THREONINE-PROTEIN PHOSPHATASE 5-RELATED"/>
    <property type="match status" value="1"/>
</dbReference>
<dbReference type="Gene3D" id="3.60.21.10">
    <property type="match status" value="1"/>
</dbReference>
<comment type="similarity">
    <text evidence="3">Belongs to the HesB/IscA family.</text>
</comment>
<dbReference type="CDD" id="cd07417">
    <property type="entry name" value="MPP_PP5_C"/>
    <property type="match status" value="1"/>
</dbReference>
<feature type="repeat" description="TPR" evidence="15">
    <location>
        <begin position="506"/>
        <end position="539"/>
    </location>
</feature>
<comment type="caution">
    <text evidence="18">The sequence shown here is derived from an EMBL/GenBank/DDBJ whole genome shotgun (WGS) entry which is preliminary data.</text>
</comment>
<dbReference type="InterPro" id="IPR006186">
    <property type="entry name" value="Ser/Thr-sp_prot-phosphatase"/>
</dbReference>
<dbReference type="SMART" id="SM00028">
    <property type="entry name" value="TPR"/>
    <property type="match status" value="3"/>
</dbReference>
<keyword evidence="10 15" id="KW-0802">TPR repeat</keyword>
<dbReference type="GO" id="GO:0051536">
    <property type="term" value="F:iron-sulfur cluster binding"/>
    <property type="evidence" value="ECO:0007669"/>
    <property type="project" value="InterPro"/>
</dbReference>
<dbReference type="InterPro" id="IPR013235">
    <property type="entry name" value="PPP_dom"/>
</dbReference>
<keyword evidence="13" id="KW-0539">Nucleus</keyword>
<evidence type="ECO:0000259" key="17">
    <source>
        <dbReference type="SMART" id="SM00156"/>
    </source>
</evidence>
<comment type="subcellular location">
    <subcellularLocation>
        <location evidence="2">Nucleus</location>
    </subcellularLocation>
</comment>
<dbReference type="GO" id="GO:0006367">
    <property type="term" value="P:transcription initiation at RNA polymerase II promoter"/>
    <property type="evidence" value="ECO:0007669"/>
    <property type="project" value="InterPro"/>
</dbReference>
<evidence type="ECO:0000256" key="6">
    <source>
        <dbReference type="ARBA" id="ARBA00013081"/>
    </source>
</evidence>
<keyword evidence="12" id="KW-0464">Manganese</keyword>
<evidence type="ECO:0000256" key="12">
    <source>
        <dbReference type="ARBA" id="ARBA00023211"/>
    </source>
</evidence>
<dbReference type="InterPro" id="IPR000361">
    <property type="entry name" value="ATAP_core_dom"/>
</dbReference>
<dbReference type="PRINTS" id="PR00114">
    <property type="entry name" value="STPHPHTASE"/>
</dbReference>
<dbReference type="EC" id="3.1.3.16" evidence="6"/>
<evidence type="ECO:0000256" key="1">
    <source>
        <dbReference type="ARBA" id="ARBA00001936"/>
    </source>
</evidence>
<dbReference type="SUPFAM" id="SSF89360">
    <property type="entry name" value="HesB-like domain"/>
    <property type="match status" value="1"/>
</dbReference>
<evidence type="ECO:0000256" key="3">
    <source>
        <dbReference type="ARBA" id="ARBA00006718"/>
    </source>
</evidence>
<dbReference type="CDD" id="cd07976">
    <property type="entry name" value="TFIIA_alpha_beta_like"/>
    <property type="match status" value="1"/>
</dbReference>